<evidence type="ECO:0000256" key="5">
    <source>
        <dbReference type="SAM" id="Phobius"/>
    </source>
</evidence>
<dbReference type="GO" id="GO:0016020">
    <property type="term" value="C:membrane"/>
    <property type="evidence" value="ECO:0007669"/>
    <property type="project" value="UniProtKB-SubCell"/>
</dbReference>
<sequence length="301" mass="35727">MEYIEAFGNAFIGMINWTWKSILFEVPWYTNYFWGLIAISLVVWLLEIIFPWRKEQGIFRKDFWLDGFYMFFNFFLFAIVISGFYKVLEVLFSDLGITAKSLALIDMSAWPMWGQLLIFFIILDFVQWFTHILLHKYEFLWRFHEVHHSVKEMGFAAHLRFHWMENILYKPLKTFGVMILGGFEPEQAYIVHFFAIAIGHFNHSNIKITWGPLKYILNNPVMHLYHHAYYLPEGKYGVNFGISLSLWDYLFKTNYIPEAGGKIKLGYPGDEKLPKDFLGQVVHGFKREHTAQKTLNKEKLS</sequence>
<evidence type="ECO:0000313" key="7">
    <source>
        <dbReference type="EMBL" id="SDE12584.1"/>
    </source>
</evidence>
<dbReference type="InterPro" id="IPR006694">
    <property type="entry name" value="Fatty_acid_hydroxylase"/>
</dbReference>
<comment type="subcellular location">
    <subcellularLocation>
        <location evidence="1">Membrane</location>
    </subcellularLocation>
</comment>
<dbReference type="AlphaFoldDB" id="A0A1G7ACE5"/>
<dbReference type="Pfam" id="PF04116">
    <property type="entry name" value="FA_hydroxylase"/>
    <property type="match status" value="1"/>
</dbReference>
<gene>
    <name evidence="7" type="ORF">SAMN05421636_103326</name>
</gene>
<dbReference type="InterPro" id="IPR050307">
    <property type="entry name" value="Sterol_Desaturase_Related"/>
</dbReference>
<name>A0A1G7ACE5_9FLAO</name>
<keyword evidence="2 5" id="KW-0812">Transmembrane</keyword>
<keyword evidence="3 5" id="KW-1133">Transmembrane helix</keyword>
<evidence type="ECO:0000256" key="3">
    <source>
        <dbReference type="ARBA" id="ARBA00022989"/>
    </source>
</evidence>
<keyword evidence="4 5" id="KW-0472">Membrane</keyword>
<evidence type="ECO:0000259" key="6">
    <source>
        <dbReference type="Pfam" id="PF04116"/>
    </source>
</evidence>
<dbReference type="STRING" id="641691.SAMN05421636_103326"/>
<keyword evidence="8" id="KW-1185">Reference proteome</keyword>
<dbReference type="EMBL" id="FNAO01000003">
    <property type="protein sequence ID" value="SDE12584.1"/>
    <property type="molecule type" value="Genomic_DNA"/>
</dbReference>
<dbReference type="GO" id="GO:0016491">
    <property type="term" value="F:oxidoreductase activity"/>
    <property type="evidence" value="ECO:0007669"/>
    <property type="project" value="InterPro"/>
</dbReference>
<organism evidence="7 8">
    <name type="scientific">Pricia antarctica</name>
    <dbReference type="NCBI Taxonomy" id="641691"/>
    <lineage>
        <taxon>Bacteria</taxon>
        <taxon>Pseudomonadati</taxon>
        <taxon>Bacteroidota</taxon>
        <taxon>Flavobacteriia</taxon>
        <taxon>Flavobacteriales</taxon>
        <taxon>Flavobacteriaceae</taxon>
        <taxon>Pricia</taxon>
    </lineage>
</organism>
<feature type="transmembrane region" description="Helical" evidence="5">
    <location>
        <begin position="32"/>
        <end position="52"/>
    </location>
</feature>
<feature type="transmembrane region" description="Helical" evidence="5">
    <location>
        <begin position="64"/>
        <end position="85"/>
    </location>
</feature>
<evidence type="ECO:0000256" key="2">
    <source>
        <dbReference type="ARBA" id="ARBA00022692"/>
    </source>
</evidence>
<feature type="transmembrane region" description="Helical" evidence="5">
    <location>
        <begin position="112"/>
        <end position="134"/>
    </location>
</feature>
<accession>A0A1G7ACE5</accession>
<dbReference type="PANTHER" id="PTHR11863">
    <property type="entry name" value="STEROL DESATURASE"/>
    <property type="match status" value="1"/>
</dbReference>
<evidence type="ECO:0000313" key="8">
    <source>
        <dbReference type="Proteomes" id="UP000199109"/>
    </source>
</evidence>
<evidence type="ECO:0000256" key="4">
    <source>
        <dbReference type="ARBA" id="ARBA00023136"/>
    </source>
</evidence>
<dbReference type="Proteomes" id="UP000199109">
    <property type="component" value="Unassembled WGS sequence"/>
</dbReference>
<proteinExistence type="predicted"/>
<evidence type="ECO:0000256" key="1">
    <source>
        <dbReference type="ARBA" id="ARBA00004370"/>
    </source>
</evidence>
<dbReference type="GO" id="GO:0005506">
    <property type="term" value="F:iron ion binding"/>
    <property type="evidence" value="ECO:0007669"/>
    <property type="project" value="InterPro"/>
</dbReference>
<feature type="domain" description="Fatty acid hydroxylase" evidence="6">
    <location>
        <begin position="117"/>
        <end position="253"/>
    </location>
</feature>
<dbReference type="GO" id="GO:0008610">
    <property type="term" value="P:lipid biosynthetic process"/>
    <property type="evidence" value="ECO:0007669"/>
    <property type="project" value="InterPro"/>
</dbReference>
<protein>
    <submittedName>
        <fullName evidence="7">Sterol desaturase/sphingolipid hydroxylase, fatty acid hydroxylase superfamily</fullName>
    </submittedName>
</protein>
<reference evidence="7 8" key="1">
    <citation type="submission" date="2016-10" db="EMBL/GenBank/DDBJ databases">
        <authorList>
            <person name="de Groot N.N."/>
        </authorList>
    </citation>
    <scope>NUCLEOTIDE SEQUENCE [LARGE SCALE GENOMIC DNA]</scope>
    <source>
        <strain evidence="7 8">DSM 23421</strain>
    </source>
</reference>